<reference evidence="2 3" key="1">
    <citation type="submission" date="2019-06" db="EMBL/GenBank/DDBJ databases">
        <title>Genome of new Rhodobacteraceae sp. SM1903.</title>
        <authorList>
            <person name="Ren X."/>
        </authorList>
    </citation>
    <scope>NUCLEOTIDE SEQUENCE [LARGE SCALE GENOMIC DNA]</scope>
    <source>
        <strain evidence="2 3">SM1903</strain>
    </source>
</reference>
<sequence length="448" mass="45984">MREWIDRPMAEQAAALRAGTLTCEALMEATLARIEARRGLDAVTAVAGDAMEAARAAQAALTDGDEAGPLHGLPFAVKDLMDVAGLPGFCGSTAVDPTIAATDSAPVAALRRAGAIPVAKVATYEFALTGPAWDQPYPPAKNPWNVAHITGGSSSGSAAAVSAGMVRAALGTDTGGSVRSPASYCGIVGLKPTRGRVPDGGVYPLSRTLDTVGPLAACVSDAALMLDAISGEGMDPASRELGLSPEGLRIGFARHWAEDEAAHPALLPALDDAVGGLSRLGIGVDLIEMPDYALAEAAGSVIIQAEALEVHAERLASRYGDYGRDARINLVSGAALTAEDFAAARAHAARLARQVDAALDGFDAIVTATTLGPAPAFKAFENGAVWTPMRTFPFNVTGHPAISVPCGMADGLPLGLQIIGRHGAEARICRIADAFERATDHSVHRPPV</sequence>
<name>A0A5C5GE03_9RHOB</name>
<dbReference type="AlphaFoldDB" id="A0A5C5GE03"/>
<dbReference type="OrthoDB" id="9777859at2"/>
<feature type="domain" description="Amidase" evidence="1">
    <location>
        <begin position="26"/>
        <end position="429"/>
    </location>
</feature>
<dbReference type="GO" id="GO:0003824">
    <property type="term" value="F:catalytic activity"/>
    <property type="evidence" value="ECO:0007669"/>
    <property type="project" value="InterPro"/>
</dbReference>
<organism evidence="2 3">
    <name type="scientific">Pelagovum pacificum</name>
    <dbReference type="NCBI Taxonomy" id="2588711"/>
    <lineage>
        <taxon>Bacteria</taxon>
        <taxon>Pseudomonadati</taxon>
        <taxon>Pseudomonadota</taxon>
        <taxon>Alphaproteobacteria</taxon>
        <taxon>Rhodobacterales</taxon>
        <taxon>Paracoccaceae</taxon>
        <taxon>Pelagovum</taxon>
    </lineage>
</organism>
<proteinExistence type="predicted"/>
<dbReference type="InterPro" id="IPR020556">
    <property type="entry name" value="Amidase_CS"/>
</dbReference>
<dbReference type="InterPro" id="IPR036928">
    <property type="entry name" value="AS_sf"/>
</dbReference>
<protein>
    <submittedName>
        <fullName evidence="2">Amidase</fullName>
    </submittedName>
</protein>
<comment type="caution">
    <text evidence="2">The sequence shown here is derived from an EMBL/GenBank/DDBJ whole genome shotgun (WGS) entry which is preliminary data.</text>
</comment>
<dbReference type="SUPFAM" id="SSF75304">
    <property type="entry name" value="Amidase signature (AS) enzymes"/>
    <property type="match status" value="1"/>
</dbReference>
<keyword evidence="3" id="KW-1185">Reference proteome</keyword>
<evidence type="ECO:0000259" key="1">
    <source>
        <dbReference type="Pfam" id="PF01425"/>
    </source>
</evidence>
<dbReference type="Pfam" id="PF01425">
    <property type="entry name" value="Amidase"/>
    <property type="match status" value="1"/>
</dbReference>
<evidence type="ECO:0000313" key="3">
    <source>
        <dbReference type="Proteomes" id="UP000314011"/>
    </source>
</evidence>
<dbReference type="InterPro" id="IPR000120">
    <property type="entry name" value="Amidase"/>
</dbReference>
<dbReference type="Gene3D" id="3.90.1300.10">
    <property type="entry name" value="Amidase signature (AS) domain"/>
    <property type="match status" value="1"/>
</dbReference>
<dbReference type="RefSeq" id="WP_140193675.1">
    <property type="nucleotide sequence ID" value="NZ_CP065915.1"/>
</dbReference>
<evidence type="ECO:0000313" key="2">
    <source>
        <dbReference type="EMBL" id="TNY32992.1"/>
    </source>
</evidence>
<dbReference type="PANTHER" id="PTHR11895">
    <property type="entry name" value="TRANSAMIDASE"/>
    <property type="match status" value="1"/>
</dbReference>
<dbReference type="PANTHER" id="PTHR11895:SF176">
    <property type="entry name" value="AMIDASE AMID-RELATED"/>
    <property type="match status" value="1"/>
</dbReference>
<accession>A0A5C5GE03</accession>
<dbReference type="PROSITE" id="PS00571">
    <property type="entry name" value="AMIDASES"/>
    <property type="match status" value="1"/>
</dbReference>
<dbReference type="Proteomes" id="UP000314011">
    <property type="component" value="Unassembled WGS sequence"/>
</dbReference>
<gene>
    <name evidence="2" type="ORF">FHY64_06870</name>
</gene>
<dbReference type="EMBL" id="VFFF01000001">
    <property type="protein sequence ID" value="TNY32992.1"/>
    <property type="molecule type" value="Genomic_DNA"/>
</dbReference>
<dbReference type="InterPro" id="IPR023631">
    <property type="entry name" value="Amidase_dom"/>
</dbReference>